<dbReference type="SMART" id="SM00487">
    <property type="entry name" value="DEXDc"/>
    <property type="match status" value="1"/>
</dbReference>
<dbReference type="GO" id="GO:0004386">
    <property type="term" value="F:helicase activity"/>
    <property type="evidence" value="ECO:0007669"/>
    <property type="project" value="UniProtKB-KW"/>
</dbReference>
<reference evidence="13" key="1">
    <citation type="submission" date="2020-10" db="EMBL/GenBank/DDBJ databases">
        <title>Mucilaginibacter mali sp. nov., isolated from rhizosphere soil of apple orchard.</title>
        <authorList>
            <person name="Lee J.-S."/>
            <person name="Kim H.S."/>
            <person name="Kim J.-S."/>
        </authorList>
    </citation>
    <scope>NUCLEOTIDE SEQUENCE</scope>
    <source>
        <strain evidence="13">KCTC 22746</strain>
    </source>
</reference>
<feature type="domain" description="Helicase C-terminal" evidence="12">
    <location>
        <begin position="279"/>
        <end position="434"/>
    </location>
</feature>
<dbReference type="Proteomes" id="UP000622475">
    <property type="component" value="Unassembled WGS sequence"/>
</dbReference>
<dbReference type="PANTHER" id="PTHR47962">
    <property type="entry name" value="ATP-DEPENDENT HELICASE LHR-RELATED-RELATED"/>
    <property type="match status" value="1"/>
</dbReference>
<dbReference type="SMART" id="SM00490">
    <property type="entry name" value="HELICc"/>
    <property type="match status" value="1"/>
</dbReference>
<keyword evidence="3" id="KW-0378">Hydrolase</keyword>
<keyword evidence="5" id="KW-0067">ATP-binding</keyword>
<dbReference type="CDD" id="cd18796">
    <property type="entry name" value="SF2_C_LHR"/>
    <property type="match status" value="1"/>
</dbReference>
<keyword evidence="4" id="KW-0347">Helicase</keyword>
<evidence type="ECO:0000259" key="12">
    <source>
        <dbReference type="PROSITE" id="PS51194"/>
    </source>
</evidence>
<proteinExistence type="inferred from homology"/>
<dbReference type="GO" id="GO:0016874">
    <property type="term" value="F:ligase activity"/>
    <property type="evidence" value="ECO:0007669"/>
    <property type="project" value="UniProtKB-KW"/>
</dbReference>
<gene>
    <name evidence="13" type="ORF">IRJ16_22705</name>
</gene>
<dbReference type="GO" id="GO:0016887">
    <property type="term" value="F:ATP hydrolysis activity"/>
    <property type="evidence" value="ECO:0007669"/>
    <property type="project" value="TreeGrafter"/>
</dbReference>
<keyword evidence="13" id="KW-0436">Ligase</keyword>
<dbReference type="RefSeq" id="WP_194114216.1">
    <property type="nucleotide sequence ID" value="NZ_JADFFL010000017.1"/>
</dbReference>
<dbReference type="InterPro" id="IPR045628">
    <property type="entry name" value="Lhr_WH_dom"/>
</dbReference>
<name>A0A929L0Q7_9SPHI</name>
<organism evidence="13 14">
    <name type="scientific">Mucilaginibacter myungsuensis</name>
    <dbReference type="NCBI Taxonomy" id="649104"/>
    <lineage>
        <taxon>Bacteria</taxon>
        <taxon>Pseudomonadati</taxon>
        <taxon>Bacteroidota</taxon>
        <taxon>Sphingobacteriia</taxon>
        <taxon>Sphingobacteriales</taxon>
        <taxon>Sphingobacteriaceae</taxon>
        <taxon>Mucilaginibacter</taxon>
    </lineage>
</organism>
<dbReference type="Gene3D" id="3.40.50.300">
    <property type="entry name" value="P-loop containing nucleotide triphosphate hydrolases"/>
    <property type="match status" value="2"/>
</dbReference>
<dbReference type="InterPro" id="IPR017170">
    <property type="entry name" value="Lhr-like"/>
</dbReference>
<dbReference type="Pfam" id="PF19306">
    <property type="entry name" value="WHD_Lhr"/>
    <property type="match status" value="1"/>
</dbReference>
<evidence type="ECO:0000256" key="6">
    <source>
        <dbReference type="ARBA" id="ARBA00023125"/>
    </source>
</evidence>
<keyword evidence="1" id="KW-0547">Nucleotide-binding</keyword>
<evidence type="ECO:0000313" key="13">
    <source>
        <dbReference type="EMBL" id="MBE9664707.1"/>
    </source>
</evidence>
<dbReference type="GO" id="GO:0003677">
    <property type="term" value="F:DNA binding"/>
    <property type="evidence" value="ECO:0007669"/>
    <property type="project" value="UniProtKB-KW"/>
</dbReference>
<dbReference type="GO" id="GO:0005524">
    <property type="term" value="F:ATP binding"/>
    <property type="evidence" value="ECO:0007669"/>
    <property type="project" value="UniProtKB-KW"/>
</dbReference>
<keyword evidence="7" id="KW-0234">DNA repair</keyword>
<evidence type="ECO:0000256" key="5">
    <source>
        <dbReference type="ARBA" id="ARBA00022840"/>
    </source>
</evidence>
<dbReference type="Pfam" id="PF08494">
    <property type="entry name" value="DEAD_assoc"/>
    <property type="match status" value="1"/>
</dbReference>
<dbReference type="PROSITE" id="PS51192">
    <property type="entry name" value="HELICASE_ATP_BIND_1"/>
    <property type="match status" value="1"/>
</dbReference>
<comment type="caution">
    <text evidence="13">The sequence shown here is derived from an EMBL/GenBank/DDBJ whole genome shotgun (WGS) entry which is preliminary data.</text>
</comment>
<feature type="domain" description="Helicase ATP-binding" evidence="11">
    <location>
        <begin position="28"/>
        <end position="243"/>
    </location>
</feature>
<dbReference type="InterPro" id="IPR011545">
    <property type="entry name" value="DEAD/DEAH_box_helicase_dom"/>
</dbReference>
<evidence type="ECO:0000256" key="2">
    <source>
        <dbReference type="ARBA" id="ARBA00022763"/>
    </source>
</evidence>
<dbReference type="PIRSF" id="PIRSF037307">
    <property type="entry name" value="Lhr-like_helic_prd"/>
    <property type="match status" value="1"/>
</dbReference>
<dbReference type="Pfam" id="PF00270">
    <property type="entry name" value="DEAD"/>
    <property type="match status" value="1"/>
</dbReference>
<dbReference type="AlphaFoldDB" id="A0A929L0Q7"/>
<evidence type="ECO:0000256" key="8">
    <source>
        <dbReference type="ARBA" id="ARBA00023235"/>
    </source>
</evidence>
<evidence type="ECO:0000256" key="4">
    <source>
        <dbReference type="ARBA" id="ARBA00022806"/>
    </source>
</evidence>
<feature type="compositionally biased region" description="Basic and acidic residues" evidence="10">
    <location>
        <begin position="851"/>
        <end position="864"/>
    </location>
</feature>
<evidence type="ECO:0000256" key="10">
    <source>
        <dbReference type="SAM" id="MobiDB-lite"/>
    </source>
</evidence>
<dbReference type="PROSITE" id="PS51194">
    <property type="entry name" value="HELICASE_CTER"/>
    <property type="match status" value="1"/>
</dbReference>
<accession>A0A929L0Q7</accession>
<evidence type="ECO:0000256" key="9">
    <source>
        <dbReference type="ARBA" id="ARBA00093467"/>
    </source>
</evidence>
<dbReference type="SUPFAM" id="SSF52540">
    <property type="entry name" value="P-loop containing nucleoside triphosphate hydrolases"/>
    <property type="match status" value="1"/>
</dbReference>
<dbReference type="InterPro" id="IPR052511">
    <property type="entry name" value="ATP-dep_Helicase"/>
</dbReference>
<evidence type="ECO:0000256" key="7">
    <source>
        <dbReference type="ARBA" id="ARBA00023204"/>
    </source>
</evidence>
<dbReference type="InterPro" id="IPR027417">
    <property type="entry name" value="P-loop_NTPase"/>
</dbReference>
<keyword evidence="2" id="KW-0227">DNA damage</keyword>
<evidence type="ECO:0000256" key="3">
    <source>
        <dbReference type="ARBA" id="ARBA00022801"/>
    </source>
</evidence>
<comment type="similarity">
    <text evidence="9">Belongs to the Lhr helicase family. Lhr-Core subfamily.</text>
</comment>
<evidence type="ECO:0000259" key="11">
    <source>
        <dbReference type="PROSITE" id="PS51192"/>
    </source>
</evidence>
<dbReference type="Pfam" id="PF00271">
    <property type="entry name" value="Helicase_C"/>
    <property type="match status" value="1"/>
</dbReference>
<dbReference type="InterPro" id="IPR014001">
    <property type="entry name" value="Helicase_ATP-bd"/>
</dbReference>
<keyword evidence="14" id="KW-1185">Reference proteome</keyword>
<evidence type="ECO:0000256" key="1">
    <source>
        <dbReference type="ARBA" id="ARBA00022741"/>
    </source>
</evidence>
<feature type="region of interest" description="Disordered" evidence="10">
    <location>
        <begin position="847"/>
        <end position="876"/>
    </location>
</feature>
<sequence>MDSKGQQVIRAWYEQKNWEQFPFQQEMMSAYLSGYSGLLNAPTGSGKTFALFLPFIAAYIDKYPDTYLTRKNNGLMMLWITPLRALTNDIRKAMQEVCTELGLPWQVLTRTGDTSAAQKAALKTKLPEVLLTTPESLHLMLAQKEYPKVFQNLDVVVCDEWHELLGTKRGVQVELGLSRLRALSSQPEVLSQKPEAKTKKPNTEKDFGLKTQNLRLKIWGISATIGNLEQAGEVLLGNTFPADQVKMVRAFIEKKLVVKSVIPPDIESYSWSGHIGIKLLPQVMEIVAKSKTTLIFCNTRSQSEIWYHAILDNYPEYAGIMAMHHGSLDNELRNWVEQALHAEALKLVVCTSSLDLGVDFRPVDTIVQVGSPKGVSRFLQRAGRSGHRPGDTSLAYFVPTHSLELLEGAALKQAIKNGVFESRDPVLLAMDVLIQYMVTLAVSDGFRAEGLYNEVKSTYAFADIRRDEFGKLLEFITNGGKTLAAYDEFLKVEVENGLYKVNSRRVAMRHRLSIGTITSELSLRVSWLSGGSLGTIEEGFISKLKPGNVFWFAGRSLEFIKVKEMTAYVKKSNKDKGLIPSWAGGRMPLSSQLSAVFRDKLDEVAHGLEKDEEIIALKPLFKLQERLSHLPQSHEFLIESFHSRDGHHLLFYPFEGRLVHEGMASLLAYRISKIKSASYSIAMNDYGFELLTDEDIPIEAALETDDLFSIDNLLDDIMHSLNANEMARRRFRDIAHIGGLVFTGYPGQTVKNKHLQASTSLLFEVFTEYEPDNLLIRQAYNEALALQLEEFRLRAGLQRISKQTVILKQIERPTPFAFPIMVDSLGREKLTTETLEERVAKMARQYGAEGVKAKPREGDDEKKGKFSAKVARKRGF</sequence>
<keyword evidence="8" id="KW-0413">Isomerase</keyword>
<dbReference type="InterPro" id="IPR001650">
    <property type="entry name" value="Helicase_C-like"/>
</dbReference>
<dbReference type="GO" id="GO:0006281">
    <property type="term" value="P:DNA repair"/>
    <property type="evidence" value="ECO:0007669"/>
    <property type="project" value="UniProtKB-KW"/>
</dbReference>
<dbReference type="EMBL" id="JADFFL010000017">
    <property type="protein sequence ID" value="MBE9664707.1"/>
    <property type="molecule type" value="Genomic_DNA"/>
</dbReference>
<protein>
    <submittedName>
        <fullName evidence="13">Ligase-associated DNA damage response DEXH box helicase</fullName>
    </submittedName>
</protein>
<dbReference type="PANTHER" id="PTHR47962:SF3">
    <property type="entry name" value="LARGE ATP-DEPENDENT HELICASE-RELATED PROTEIN"/>
    <property type="match status" value="1"/>
</dbReference>
<evidence type="ECO:0000313" key="14">
    <source>
        <dbReference type="Proteomes" id="UP000622475"/>
    </source>
</evidence>
<keyword evidence="6" id="KW-0238">DNA-binding</keyword>
<dbReference type="InterPro" id="IPR013701">
    <property type="entry name" value="Lhr-like_DEAD/DEAH_assoc"/>
</dbReference>